<organism evidence="1 2">
    <name type="scientific">Ascoidea rubescens DSM 1968</name>
    <dbReference type="NCBI Taxonomy" id="1344418"/>
    <lineage>
        <taxon>Eukaryota</taxon>
        <taxon>Fungi</taxon>
        <taxon>Dikarya</taxon>
        <taxon>Ascomycota</taxon>
        <taxon>Saccharomycotina</taxon>
        <taxon>Saccharomycetes</taxon>
        <taxon>Ascoideaceae</taxon>
        <taxon>Ascoidea</taxon>
    </lineage>
</organism>
<reference evidence="2" key="1">
    <citation type="submission" date="2016-05" db="EMBL/GenBank/DDBJ databases">
        <title>Comparative genomics of biotechnologically important yeasts.</title>
        <authorList>
            <consortium name="DOE Joint Genome Institute"/>
            <person name="Riley R."/>
            <person name="Haridas S."/>
            <person name="Wolfe K.H."/>
            <person name="Lopes M.R."/>
            <person name="Hittinger C.T."/>
            <person name="Goker M."/>
            <person name="Salamov A."/>
            <person name="Wisecaver J."/>
            <person name="Long T.M."/>
            <person name="Aerts A.L."/>
            <person name="Barry K."/>
            <person name="Choi C."/>
            <person name="Clum A."/>
            <person name="Coughlan A.Y."/>
            <person name="Deshpande S."/>
            <person name="Douglass A.P."/>
            <person name="Hanson S.J."/>
            <person name="Klenk H.-P."/>
            <person name="Labutti K."/>
            <person name="Lapidus A."/>
            <person name="Lindquist E."/>
            <person name="Lipzen A."/>
            <person name="Meier-Kolthoff J.P."/>
            <person name="Ohm R.A."/>
            <person name="Otillar R.P."/>
            <person name="Pangilinan J."/>
            <person name="Peng Y."/>
            <person name="Rokas A."/>
            <person name="Rosa C.A."/>
            <person name="Scheuner C."/>
            <person name="Sibirny A.A."/>
            <person name="Slot J.C."/>
            <person name="Stielow J.B."/>
            <person name="Sun H."/>
            <person name="Kurtzman C.P."/>
            <person name="Blackwell M."/>
            <person name="Grigoriev I.V."/>
            <person name="Jeffries T.W."/>
        </authorList>
    </citation>
    <scope>NUCLEOTIDE SEQUENCE [LARGE SCALE GENOMIC DNA]</scope>
    <source>
        <strain evidence="2">DSM 1968</strain>
    </source>
</reference>
<evidence type="ECO:0000313" key="2">
    <source>
        <dbReference type="Proteomes" id="UP000095038"/>
    </source>
</evidence>
<dbReference type="FunCoup" id="A0A1D2VFI3">
    <property type="interactions" value="150"/>
</dbReference>
<keyword evidence="2" id="KW-1185">Reference proteome</keyword>
<dbReference type="Pfam" id="PF07957">
    <property type="entry name" value="DUF3294"/>
    <property type="match status" value="1"/>
</dbReference>
<dbReference type="RefSeq" id="XP_020046666.1">
    <property type="nucleotide sequence ID" value="XM_020189316.1"/>
</dbReference>
<dbReference type="GeneID" id="30962952"/>
<evidence type="ECO:0000313" key="1">
    <source>
        <dbReference type="EMBL" id="ODV60359.1"/>
    </source>
</evidence>
<dbReference type="InterPro" id="IPR012917">
    <property type="entry name" value="DUF3294"/>
</dbReference>
<dbReference type="AlphaFoldDB" id="A0A1D2VFI3"/>
<protein>
    <submittedName>
        <fullName evidence="1">Uncharacterized protein</fullName>
    </submittedName>
</protein>
<dbReference type="OrthoDB" id="4076200at2759"/>
<sequence length="209" mass="24335">MIHNKFEVANLHLRVDILERQIMLYENRQSVFKHELISAKREFRNRNDTAGVVENLNQRTYESYYEKVADELRQLEERTIRRSINSHIKDTNESRQKIVPLTNFEGEYPPSGILPRTVSELKRISNDDLKEVLSHYRLVHSLTPDPYNMSTEDLCDVIGCMTDRELDRHFVIMADYLGVRVKRNGISDRNPDPVCVPVTDSVSSMGVDL</sequence>
<name>A0A1D2VFI3_9ASCO</name>
<proteinExistence type="predicted"/>
<dbReference type="Proteomes" id="UP000095038">
    <property type="component" value="Unassembled WGS sequence"/>
</dbReference>
<gene>
    <name evidence="1" type="ORF">ASCRUDRAFT_153685</name>
</gene>
<dbReference type="EMBL" id="KV454482">
    <property type="protein sequence ID" value="ODV60359.1"/>
    <property type="molecule type" value="Genomic_DNA"/>
</dbReference>
<dbReference type="InParanoid" id="A0A1D2VFI3"/>
<accession>A0A1D2VFI3</accession>